<keyword evidence="2" id="KW-1185">Reference proteome</keyword>
<name>A0A1H9IYZ0_9PSEU</name>
<dbReference type="EMBL" id="FOFT01000003">
    <property type="protein sequence ID" value="SEQ79729.1"/>
    <property type="molecule type" value="Genomic_DNA"/>
</dbReference>
<dbReference type="RefSeq" id="WP_170176678.1">
    <property type="nucleotide sequence ID" value="NZ_FOFT01000003.1"/>
</dbReference>
<gene>
    <name evidence="1" type="ORF">SAMN05216195_10369</name>
</gene>
<accession>A0A1H9IYZ0</accession>
<dbReference type="Proteomes" id="UP000199028">
    <property type="component" value="Unassembled WGS sequence"/>
</dbReference>
<evidence type="ECO:0000313" key="2">
    <source>
        <dbReference type="Proteomes" id="UP000199028"/>
    </source>
</evidence>
<evidence type="ECO:0000313" key="1">
    <source>
        <dbReference type="EMBL" id="SEQ79729.1"/>
    </source>
</evidence>
<proteinExistence type="predicted"/>
<dbReference type="AlphaFoldDB" id="A0A1H9IYZ0"/>
<reference evidence="2" key="1">
    <citation type="submission" date="2016-10" db="EMBL/GenBank/DDBJ databases">
        <authorList>
            <person name="Varghese N."/>
            <person name="Submissions S."/>
        </authorList>
    </citation>
    <scope>NUCLEOTIDE SEQUENCE [LARGE SCALE GENOMIC DNA]</scope>
    <source>
        <strain evidence="2">CGMCC 4.578</strain>
    </source>
</reference>
<sequence>MTRALAALLVVGSVAFVLLVGRAEPSPDLSRGVDGVAAWLHDLTDECTNVRRDDDFAGFAGPVRSKVYAPFIAEWGTCAKAPYERLGLMVLRPGLEQAWRTALANGEVRGDPDLAFGDGFALTGSIGMEYLGLKRLECTPTACSLREIKHH</sequence>
<organism evidence="1 2">
    <name type="scientific">Lentzea flaviverrucosa</name>
    <dbReference type="NCBI Taxonomy" id="200379"/>
    <lineage>
        <taxon>Bacteria</taxon>
        <taxon>Bacillati</taxon>
        <taxon>Actinomycetota</taxon>
        <taxon>Actinomycetes</taxon>
        <taxon>Pseudonocardiales</taxon>
        <taxon>Pseudonocardiaceae</taxon>
        <taxon>Lentzea</taxon>
    </lineage>
</organism>
<protein>
    <submittedName>
        <fullName evidence="1">Uncharacterized protein</fullName>
    </submittedName>
</protein>